<name>A0A1I5N9E3_9BACT</name>
<dbReference type="STRING" id="223786.SAMN05216234_10922"/>
<dbReference type="Proteomes" id="UP000199227">
    <property type="component" value="Unassembled WGS sequence"/>
</dbReference>
<proteinExistence type="predicted"/>
<dbReference type="OrthoDB" id="5347373at2"/>
<reference evidence="1 2" key="1">
    <citation type="submission" date="2016-10" db="EMBL/GenBank/DDBJ databases">
        <authorList>
            <person name="de Groot N.N."/>
        </authorList>
    </citation>
    <scope>NUCLEOTIDE SEQUENCE [LARGE SCALE GENOMIC DNA]</scope>
    <source>
        <strain evidence="1 2">EP1-55-1</strain>
    </source>
</reference>
<dbReference type="RefSeq" id="WP_092911608.1">
    <property type="nucleotide sequence ID" value="NZ_CP136592.1"/>
</dbReference>
<gene>
    <name evidence="1" type="ORF">SAMN05216234_10922</name>
</gene>
<accession>A0A1I5N9E3</accession>
<dbReference type="EMBL" id="FOXB01000009">
    <property type="protein sequence ID" value="SFP18272.1"/>
    <property type="molecule type" value="Genomic_DNA"/>
</dbReference>
<evidence type="ECO:0000313" key="1">
    <source>
        <dbReference type="EMBL" id="SFP18272.1"/>
    </source>
</evidence>
<dbReference type="AlphaFoldDB" id="A0A1I5N9E3"/>
<organism evidence="1 2">
    <name type="scientific">Hydrogenimonas thermophila</name>
    <dbReference type="NCBI Taxonomy" id="223786"/>
    <lineage>
        <taxon>Bacteria</taxon>
        <taxon>Pseudomonadati</taxon>
        <taxon>Campylobacterota</taxon>
        <taxon>Epsilonproteobacteria</taxon>
        <taxon>Campylobacterales</taxon>
        <taxon>Hydrogenimonadaceae</taxon>
        <taxon>Hydrogenimonas</taxon>
    </lineage>
</organism>
<evidence type="ECO:0000313" key="2">
    <source>
        <dbReference type="Proteomes" id="UP000199227"/>
    </source>
</evidence>
<protein>
    <submittedName>
        <fullName evidence="1">Uncharacterized protein</fullName>
    </submittedName>
</protein>
<sequence>MSTEEKVILLAMLKKEEGEGLRDILAILENNRLFTMKEGKKLAKSLKNEGYISDGELTPKGFLVAKQVEMEFKL</sequence>
<keyword evidence="2" id="KW-1185">Reference proteome</keyword>